<protein>
    <submittedName>
        <fullName evidence="3">PRC-barrel domain-containing protein</fullName>
    </submittedName>
</protein>
<feature type="chain" id="PRO_5045062402" evidence="1">
    <location>
        <begin position="28"/>
        <end position="182"/>
    </location>
</feature>
<comment type="caution">
    <text evidence="3">The sequence shown here is derived from an EMBL/GenBank/DDBJ whole genome shotgun (WGS) entry which is preliminary data.</text>
</comment>
<name>A0ABV8QEM5_9GAMM</name>
<dbReference type="RefSeq" id="WP_379885052.1">
    <property type="nucleotide sequence ID" value="NZ_JBHSDI010000001.1"/>
</dbReference>
<gene>
    <name evidence="3" type="ORF">ACFOZ5_01975</name>
</gene>
<reference evidence="4" key="1">
    <citation type="journal article" date="2019" name="Int. J. Syst. Evol. Microbiol.">
        <title>The Global Catalogue of Microorganisms (GCM) 10K type strain sequencing project: providing services to taxonomists for standard genome sequencing and annotation.</title>
        <authorList>
            <consortium name="The Broad Institute Genomics Platform"/>
            <consortium name="The Broad Institute Genome Sequencing Center for Infectious Disease"/>
            <person name="Wu L."/>
            <person name="Ma J."/>
        </authorList>
    </citation>
    <scope>NUCLEOTIDE SEQUENCE [LARGE SCALE GENOMIC DNA]</scope>
    <source>
        <strain evidence="4">CECT 7297</strain>
    </source>
</reference>
<dbReference type="Gene3D" id="1.10.287.700">
    <property type="entry name" value="Helix hairpin bin"/>
    <property type="match status" value="1"/>
</dbReference>
<dbReference type="Pfam" id="PF05239">
    <property type="entry name" value="PRC"/>
    <property type="match status" value="1"/>
</dbReference>
<evidence type="ECO:0000259" key="2">
    <source>
        <dbReference type="Pfam" id="PF05239"/>
    </source>
</evidence>
<accession>A0ABV8QEM5</accession>
<dbReference type="SUPFAM" id="SSF50346">
    <property type="entry name" value="PRC-barrel domain"/>
    <property type="match status" value="1"/>
</dbReference>
<keyword evidence="4" id="KW-1185">Reference proteome</keyword>
<organism evidence="3 4">
    <name type="scientific">Marinobacter lacisalsi</name>
    <dbReference type="NCBI Taxonomy" id="475979"/>
    <lineage>
        <taxon>Bacteria</taxon>
        <taxon>Pseudomonadati</taxon>
        <taxon>Pseudomonadota</taxon>
        <taxon>Gammaproteobacteria</taxon>
        <taxon>Pseudomonadales</taxon>
        <taxon>Marinobacteraceae</taxon>
        <taxon>Marinobacter</taxon>
    </lineage>
</organism>
<dbReference type="InterPro" id="IPR027275">
    <property type="entry name" value="PRC-brl_dom"/>
</dbReference>
<evidence type="ECO:0000256" key="1">
    <source>
        <dbReference type="SAM" id="SignalP"/>
    </source>
</evidence>
<evidence type="ECO:0000313" key="3">
    <source>
        <dbReference type="EMBL" id="MFC4257794.1"/>
    </source>
</evidence>
<dbReference type="Proteomes" id="UP001595798">
    <property type="component" value="Unassembled WGS sequence"/>
</dbReference>
<evidence type="ECO:0000313" key="4">
    <source>
        <dbReference type="Proteomes" id="UP001595798"/>
    </source>
</evidence>
<dbReference type="EMBL" id="JBHSDI010000001">
    <property type="protein sequence ID" value="MFC4257794.1"/>
    <property type="molecule type" value="Genomic_DNA"/>
</dbReference>
<sequence length="182" mass="20107">MMRTRLVRAMGISLVAGSMAYGLTANAAEGLYSADDLMDAEVYNSNGEEVGEVEDILMDDGMSVHSLIIRTGDVLGLGGRDVVAERGSFTVRLEQDDDGDDAFDDQDYQVHMETGNEDIKALPEYDESWWNQTSASLQQAWENTKDISESAWENTKQATSSAWYNIRKGAEEMGDDIEEATN</sequence>
<dbReference type="InterPro" id="IPR011033">
    <property type="entry name" value="PRC_barrel-like_sf"/>
</dbReference>
<proteinExistence type="predicted"/>
<feature type="domain" description="PRC-barrel" evidence="2">
    <location>
        <begin position="30"/>
        <end position="83"/>
    </location>
</feature>
<feature type="signal peptide" evidence="1">
    <location>
        <begin position="1"/>
        <end position="27"/>
    </location>
</feature>
<dbReference type="Gene3D" id="2.30.30.240">
    <property type="entry name" value="PRC-barrel domain"/>
    <property type="match status" value="1"/>
</dbReference>
<keyword evidence="1" id="KW-0732">Signal</keyword>